<dbReference type="Proteomes" id="UP001164963">
    <property type="component" value="Chromosome"/>
</dbReference>
<evidence type="ECO:0000313" key="3">
    <source>
        <dbReference type="EMBL" id="UZK58044.1"/>
    </source>
</evidence>
<proteinExistence type="predicted"/>
<feature type="domain" description="HTH merR-type" evidence="2">
    <location>
        <begin position="2"/>
        <end position="57"/>
    </location>
</feature>
<protein>
    <submittedName>
        <fullName evidence="3">MerR family transcriptional regulator</fullName>
    </submittedName>
</protein>
<name>A0ABY6Q124_9ACTN</name>
<gene>
    <name evidence="3" type="ORF">NEH16_31750</name>
</gene>
<dbReference type="SUPFAM" id="SSF46955">
    <property type="entry name" value="Putative DNA-binding domain"/>
    <property type="match status" value="1"/>
</dbReference>
<reference evidence="3" key="1">
    <citation type="journal article" date="2022" name="Front. Microbiol.">
        <title>Mirubactin C rescues the lethal effect of cell wall biosynthesis mutations in Bacillus subtilis.</title>
        <authorList>
            <person name="Kepplinger B."/>
            <person name="Wen X."/>
            <person name="Tyler A.R."/>
            <person name="Kim B.Y."/>
            <person name="Brown J."/>
            <person name="Banks P."/>
            <person name="Dashti Y."/>
            <person name="Mackenzie E.S."/>
            <person name="Wills C."/>
            <person name="Kawai Y."/>
            <person name="Waldron K.J."/>
            <person name="Allenby N.E.E."/>
            <person name="Wu L.J."/>
            <person name="Hall M.J."/>
            <person name="Errington J."/>
        </authorList>
    </citation>
    <scope>NUCLEOTIDE SEQUENCE</scope>
    <source>
        <strain evidence="3">MDA8-470</strain>
    </source>
</reference>
<organism evidence="3 4">
    <name type="scientific">Streptomyces drozdowiczii</name>
    <dbReference type="NCBI Taxonomy" id="202862"/>
    <lineage>
        <taxon>Bacteria</taxon>
        <taxon>Bacillati</taxon>
        <taxon>Actinomycetota</taxon>
        <taxon>Actinomycetes</taxon>
        <taxon>Kitasatosporales</taxon>
        <taxon>Streptomycetaceae</taxon>
        <taxon>Streptomyces</taxon>
    </lineage>
</organism>
<sequence length="217" mass="22893">MATIKFYIRQGLLPAGRLTSPTRASYDSTHEHRLRLVRALLDVGRLSLAAIGDVLRAVDDPDRSPADVLRTATDRLTPPREAAPGPELDEARAEVARLLRRLGWRAEPDGPAGEALAGVLVALRAAGHGDLAVLLDDYAAAAEQVARAELGHLGRPAGRAEPAERAAVGAVMGEAMFSTLRALAHADASARTYPIRSGPQPFAAGSRGDPFTRTSTA</sequence>
<dbReference type="InterPro" id="IPR000551">
    <property type="entry name" value="MerR-type_HTH_dom"/>
</dbReference>
<evidence type="ECO:0000313" key="4">
    <source>
        <dbReference type="Proteomes" id="UP001164963"/>
    </source>
</evidence>
<feature type="region of interest" description="Disordered" evidence="1">
    <location>
        <begin position="62"/>
        <end position="88"/>
    </location>
</feature>
<dbReference type="Gene3D" id="1.10.1660.10">
    <property type="match status" value="1"/>
</dbReference>
<dbReference type="EMBL" id="CP098740">
    <property type="protein sequence ID" value="UZK58044.1"/>
    <property type="molecule type" value="Genomic_DNA"/>
</dbReference>
<accession>A0ABY6Q124</accession>
<feature type="region of interest" description="Disordered" evidence="1">
    <location>
        <begin position="195"/>
        <end position="217"/>
    </location>
</feature>
<keyword evidence="4" id="KW-1185">Reference proteome</keyword>
<evidence type="ECO:0000259" key="2">
    <source>
        <dbReference type="Pfam" id="PF13411"/>
    </source>
</evidence>
<evidence type="ECO:0000256" key="1">
    <source>
        <dbReference type="SAM" id="MobiDB-lite"/>
    </source>
</evidence>
<dbReference type="Pfam" id="PF13411">
    <property type="entry name" value="MerR_1"/>
    <property type="match status" value="1"/>
</dbReference>
<dbReference type="InterPro" id="IPR009061">
    <property type="entry name" value="DNA-bd_dom_put_sf"/>
</dbReference>